<name>A0AAV2ZQA7_PYXAD</name>
<evidence type="ECO:0000256" key="2">
    <source>
        <dbReference type="ARBA" id="ARBA00004642"/>
    </source>
</evidence>
<evidence type="ECO:0000256" key="8">
    <source>
        <dbReference type="ARBA" id="ARBA00022833"/>
    </source>
</evidence>
<feature type="compositionally biased region" description="Basic residues" evidence="11">
    <location>
        <begin position="192"/>
        <end position="201"/>
    </location>
</feature>
<organism evidence="14 15">
    <name type="scientific">Pyxicephalus adspersus</name>
    <name type="common">African bullfrog</name>
    <dbReference type="NCBI Taxonomy" id="30357"/>
    <lineage>
        <taxon>Eukaryota</taxon>
        <taxon>Metazoa</taxon>
        <taxon>Chordata</taxon>
        <taxon>Craniata</taxon>
        <taxon>Vertebrata</taxon>
        <taxon>Euteleostomi</taxon>
        <taxon>Amphibia</taxon>
        <taxon>Batrachia</taxon>
        <taxon>Anura</taxon>
        <taxon>Neobatrachia</taxon>
        <taxon>Ranoidea</taxon>
        <taxon>Pyxicephalidae</taxon>
        <taxon>Pyxicephalinae</taxon>
        <taxon>Pyxicephalus</taxon>
    </lineage>
</organism>
<comment type="caution">
    <text evidence="14">The sequence shown here is derived from an EMBL/GenBank/DDBJ whole genome shotgun (WGS) entry which is preliminary data.</text>
</comment>
<evidence type="ECO:0000256" key="10">
    <source>
        <dbReference type="ARBA" id="ARBA00023242"/>
    </source>
</evidence>
<dbReference type="Pfam" id="PF15805">
    <property type="entry name" value="SCNM1_acidic"/>
    <property type="match status" value="1"/>
</dbReference>
<evidence type="ECO:0000259" key="12">
    <source>
        <dbReference type="Pfam" id="PF15803"/>
    </source>
</evidence>
<keyword evidence="9" id="KW-0508">mRNA splicing</keyword>
<evidence type="ECO:0000256" key="11">
    <source>
        <dbReference type="SAM" id="MobiDB-lite"/>
    </source>
</evidence>
<dbReference type="InterPro" id="IPR031625">
    <property type="entry name" value="SCNM1_acidic"/>
</dbReference>
<sequence>MSFKREGDDGSQLNVLRKRRVADLLASYIPEDEALLLKNGQYACTVCHHRPVFDTVDMLSIHRNGKKHLACLQRFYGKKTELRNEVQKRQHQEYVRAEEAGELPKGPAPLLVQTSRITHHALLKSAPYNSCCSRKRPGDAGKTITTPEVVAPPPSLLMSHTSQLVSEWPAPPGIVSAHSEPGGSSEEPQPKKTARHKKKDRKCPGKGEETPSDDPEKKQAMEHYLRLRSAGWIPDGSGKWVKDENVEFDSDEEEPPSMPAL</sequence>
<comment type="subcellular location">
    <subcellularLocation>
        <location evidence="1">Nucleus speckle</location>
    </subcellularLocation>
    <subcellularLocation>
        <location evidence="2">Nucleus</location>
        <location evidence="2">Nucleoplasm</location>
    </subcellularLocation>
</comment>
<feature type="domain" description="Sodium channel modifier 1 zinc-finger" evidence="12">
    <location>
        <begin position="44"/>
        <end position="70"/>
    </location>
</feature>
<keyword evidence="4" id="KW-0507">mRNA processing</keyword>
<keyword evidence="10" id="KW-0539">Nucleus</keyword>
<dbReference type="Proteomes" id="UP001181693">
    <property type="component" value="Unassembled WGS sequence"/>
</dbReference>
<dbReference type="PANTHER" id="PTHR32297:SF1">
    <property type="entry name" value="SODIUM CHANNEL MODIFIER 1"/>
    <property type="match status" value="1"/>
</dbReference>
<evidence type="ECO:0000256" key="7">
    <source>
        <dbReference type="ARBA" id="ARBA00022771"/>
    </source>
</evidence>
<gene>
    <name evidence="14" type="ORF">GDO54_004981</name>
</gene>
<dbReference type="GO" id="GO:0005681">
    <property type="term" value="C:spliceosomal complex"/>
    <property type="evidence" value="ECO:0007669"/>
    <property type="project" value="UniProtKB-KW"/>
</dbReference>
<keyword evidence="5" id="KW-0479">Metal-binding</keyword>
<evidence type="ECO:0000256" key="6">
    <source>
        <dbReference type="ARBA" id="ARBA00022728"/>
    </source>
</evidence>
<keyword evidence="6" id="KW-0747">Spliceosome</keyword>
<feature type="compositionally biased region" description="Basic and acidic residues" evidence="11">
    <location>
        <begin position="202"/>
        <end position="225"/>
    </location>
</feature>
<dbReference type="InterPro" id="IPR031622">
    <property type="entry name" value="Znf-SCNM1"/>
</dbReference>
<dbReference type="InterPro" id="IPR033570">
    <property type="entry name" value="SCNM1"/>
</dbReference>
<evidence type="ECO:0000259" key="13">
    <source>
        <dbReference type="Pfam" id="PF15805"/>
    </source>
</evidence>
<dbReference type="GO" id="GO:0016607">
    <property type="term" value="C:nuclear speck"/>
    <property type="evidence" value="ECO:0007669"/>
    <property type="project" value="UniProtKB-SubCell"/>
</dbReference>
<feature type="domain" description="Sodium channel modifier 1 acidic C-terminal" evidence="13">
    <location>
        <begin position="215"/>
        <end position="259"/>
    </location>
</feature>
<evidence type="ECO:0000256" key="3">
    <source>
        <dbReference type="ARBA" id="ARBA00020620"/>
    </source>
</evidence>
<reference evidence="14" key="1">
    <citation type="thesis" date="2020" institute="ProQuest LLC" country="789 East Eisenhower Parkway, Ann Arbor, MI, USA">
        <title>Comparative Genomics and Chromosome Evolution.</title>
        <authorList>
            <person name="Mudd A.B."/>
        </authorList>
    </citation>
    <scope>NUCLEOTIDE SEQUENCE</scope>
    <source>
        <strain evidence="14">1538</strain>
        <tissue evidence="14">Blood</tissue>
    </source>
</reference>
<accession>A0AAV2ZQA7</accession>
<evidence type="ECO:0000313" key="15">
    <source>
        <dbReference type="Proteomes" id="UP001181693"/>
    </source>
</evidence>
<feature type="region of interest" description="Disordered" evidence="11">
    <location>
        <begin position="167"/>
        <end position="261"/>
    </location>
</feature>
<evidence type="ECO:0000313" key="14">
    <source>
        <dbReference type="EMBL" id="DBA13957.1"/>
    </source>
</evidence>
<dbReference type="AlphaFoldDB" id="A0AAV2ZQA7"/>
<dbReference type="GO" id="GO:0006397">
    <property type="term" value="P:mRNA processing"/>
    <property type="evidence" value="ECO:0007669"/>
    <property type="project" value="UniProtKB-KW"/>
</dbReference>
<keyword evidence="7" id="KW-0863">Zinc-finger</keyword>
<dbReference type="GO" id="GO:0008380">
    <property type="term" value="P:RNA splicing"/>
    <property type="evidence" value="ECO:0007669"/>
    <property type="project" value="UniProtKB-KW"/>
</dbReference>
<evidence type="ECO:0000256" key="5">
    <source>
        <dbReference type="ARBA" id="ARBA00022723"/>
    </source>
</evidence>
<keyword evidence="8" id="KW-0862">Zinc</keyword>
<dbReference type="GO" id="GO:0008270">
    <property type="term" value="F:zinc ion binding"/>
    <property type="evidence" value="ECO:0007669"/>
    <property type="project" value="UniProtKB-KW"/>
</dbReference>
<dbReference type="Pfam" id="PF15803">
    <property type="entry name" value="zf-SCNM1"/>
    <property type="match status" value="1"/>
</dbReference>
<feature type="region of interest" description="Disordered" evidence="11">
    <location>
        <begin position="134"/>
        <end position="155"/>
    </location>
</feature>
<protein>
    <recommendedName>
        <fullName evidence="3">Sodium channel modifier 1</fullName>
    </recommendedName>
</protein>
<keyword evidence="15" id="KW-1185">Reference proteome</keyword>
<evidence type="ECO:0000256" key="1">
    <source>
        <dbReference type="ARBA" id="ARBA00004324"/>
    </source>
</evidence>
<proteinExistence type="predicted"/>
<dbReference type="PANTHER" id="PTHR32297">
    <property type="entry name" value="SODIUM CHANNEL MODIFIER 1"/>
    <property type="match status" value="1"/>
</dbReference>
<evidence type="ECO:0000256" key="9">
    <source>
        <dbReference type="ARBA" id="ARBA00023187"/>
    </source>
</evidence>
<dbReference type="EMBL" id="DYDO01000013">
    <property type="protein sequence ID" value="DBA13957.1"/>
    <property type="molecule type" value="Genomic_DNA"/>
</dbReference>
<feature type="compositionally biased region" description="Acidic residues" evidence="11">
    <location>
        <begin position="246"/>
        <end position="255"/>
    </location>
</feature>
<evidence type="ECO:0000256" key="4">
    <source>
        <dbReference type="ARBA" id="ARBA00022664"/>
    </source>
</evidence>